<evidence type="ECO:0000259" key="4">
    <source>
        <dbReference type="PROSITE" id="PS50853"/>
    </source>
</evidence>
<proteinExistence type="predicted"/>
<dbReference type="CDD" id="cd00063">
    <property type="entry name" value="FN3"/>
    <property type="match status" value="1"/>
</dbReference>
<feature type="signal peptide" evidence="3">
    <location>
        <begin position="1"/>
        <end position="30"/>
    </location>
</feature>
<feature type="chain" id="PRO_5047074188" evidence="3">
    <location>
        <begin position="31"/>
        <end position="563"/>
    </location>
</feature>
<keyword evidence="1" id="KW-0378">Hydrolase</keyword>
<dbReference type="InterPro" id="IPR036116">
    <property type="entry name" value="FN3_sf"/>
</dbReference>
<dbReference type="InterPro" id="IPR013783">
    <property type="entry name" value="Ig-like_fold"/>
</dbReference>
<keyword evidence="2" id="KW-0624">Polysaccharide degradation</keyword>
<evidence type="ECO:0000313" key="6">
    <source>
        <dbReference type="Proteomes" id="UP000679335"/>
    </source>
</evidence>
<dbReference type="Pfam" id="PF00041">
    <property type="entry name" value="fn3"/>
    <property type="match status" value="1"/>
</dbReference>
<dbReference type="RefSeq" id="WP_208197575.1">
    <property type="nucleotide sequence ID" value="NZ_CP076023.1"/>
</dbReference>
<dbReference type="Gene3D" id="2.120.10.30">
    <property type="entry name" value="TolB, C-terminal domain"/>
    <property type="match status" value="1"/>
</dbReference>
<evidence type="ECO:0000256" key="2">
    <source>
        <dbReference type="ARBA" id="ARBA00023326"/>
    </source>
</evidence>
<dbReference type="SMART" id="SM00060">
    <property type="entry name" value="FN3"/>
    <property type="match status" value="2"/>
</dbReference>
<protein>
    <submittedName>
        <fullName evidence="5">PQQ-dependent sugar dehydrogenase</fullName>
    </submittedName>
</protein>
<reference evidence="5 6" key="1">
    <citation type="submission" date="2021-05" db="EMBL/GenBank/DDBJ databases">
        <title>Novel species in genus Cellulomonas.</title>
        <authorList>
            <person name="Zhang G."/>
        </authorList>
    </citation>
    <scope>NUCLEOTIDE SEQUENCE [LARGE SCALE GENOMIC DNA]</scope>
    <source>
        <strain evidence="6">zg-ZUI157</strain>
    </source>
</reference>
<keyword evidence="1" id="KW-0326">Glycosidase</keyword>
<dbReference type="InterPro" id="IPR011041">
    <property type="entry name" value="Quinoprot_gluc/sorb_DH_b-prop"/>
</dbReference>
<gene>
    <name evidence="5" type="ORF">KKR89_06900</name>
</gene>
<dbReference type="PANTHER" id="PTHR19328">
    <property type="entry name" value="HEDGEHOG-INTERACTING PROTEIN"/>
    <property type="match status" value="1"/>
</dbReference>
<accession>A0ABX8GP80</accession>
<dbReference type="InterPro" id="IPR012938">
    <property type="entry name" value="Glc/Sorbosone_DH"/>
</dbReference>
<dbReference type="Pfam" id="PF07995">
    <property type="entry name" value="GSDH"/>
    <property type="match status" value="1"/>
</dbReference>
<name>A0ABX8GP80_9CELL</name>
<dbReference type="InterPro" id="IPR011042">
    <property type="entry name" value="6-blade_b-propeller_TolB-like"/>
</dbReference>
<evidence type="ECO:0000256" key="3">
    <source>
        <dbReference type="SAM" id="SignalP"/>
    </source>
</evidence>
<dbReference type="PANTHER" id="PTHR19328:SF13">
    <property type="entry name" value="HIPL1 PROTEIN"/>
    <property type="match status" value="1"/>
</dbReference>
<dbReference type="SUPFAM" id="SSF49265">
    <property type="entry name" value="Fibronectin type III"/>
    <property type="match status" value="2"/>
</dbReference>
<feature type="domain" description="Fibronectin type-III" evidence="4">
    <location>
        <begin position="142"/>
        <end position="231"/>
    </location>
</feature>
<organism evidence="5 6">
    <name type="scientific">Cellulomonas dongxiuzhuiae</name>
    <dbReference type="NCBI Taxonomy" id="2819979"/>
    <lineage>
        <taxon>Bacteria</taxon>
        <taxon>Bacillati</taxon>
        <taxon>Actinomycetota</taxon>
        <taxon>Actinomycetes</taxon>
        <taxon>Micrococcales</taxon>
        <taxon>Cellulomonadaceae</taxon>
        <taxon>Cellulomonas</taxon>
    </lineage>
</organism>
<evidence type="ECO:0000313" key="5">
    <source>
        <dbReference type="EMBL" id="QWC17301.1"/>
    </source>
</evidence>
<keyword evidence="2" id="KW-0119">Carbohydrate metabolism</keyword>
<dbReference type="Proteomes" id="UP000679335">
    <property type="component" value="Chromosome"/>
</dbReference>
<dbReference type="InterPro" id="IPR003961">
    <property type="entry name" value="FN3_dom"/>
</dbReference>
<dbReference type="Gene3D" id="2.60.40.10">
    <property type="entry name" value="Immunoglobulins"/>
    <property type="match status" value="2"/>
</dbReference>
<dbReference type="EMBL" id="CP076023">
    <property type="protein sequence ID" value="QWC17301.1"/>
    <property type="molecule type" value="Genomic_DNA"/>
</dbReference>
<keyword evidence="6" id="KW-1185">Reference proteome</keyword>
<sequence length="563" mass="58231">MHRARPALGPLAVALAATLGLVLAPAAASAPVAPAAAPAPAAADTTPPTPPSRLKTSYLKCTAVWLGWTRSTDDVGVVAYDIYHDGQHMTTVPASPTAARLTLVPGVTWGVYVNARDAAGNVSQASETLELEVPPCEADTTAPSAPTGVAAQAQGTSVTVTWRASSDAVGVTGYEILRNGAVVGSTAGSVLTFVDSGLRPRVAYAYQVRARDQAGNRSGASAVVRVTTGAACANPICSVAQVATERDLPWGLVELPDGSVLYGRRDAHQVVRLDPATGVTTVVGTLAGVTGTAGEGGLLGLAVAADFASSPWLYVMHTTSTDNRVVRVRYVDGALSGTPQVLVSGIPRNKYHNGGRLRFGPDGMLYVATGDGQNPAWAQDTSNLAGKVLRIRPDGSIPSDNPFGNAVWSYGHRNPQGLAFDSAGRLWQQEFGNSVMDETNVVVRGGNYGWPQCEGTSGDCDGAGLVAPRLTFPVAAASCSGIAVSGDHLWIACLRGARLYRATITSDGGLTDVRSLLSGTYGRLRTVEPSADGSLWLTTSTRGDKDSTANNSDERILRVTLGG</sequence>
<dbReference type="PROSITE" id="PS50853">
    <property type="entry name" value="FN3"/>
    <property type="match status" value="1"/>
</dbReference>
<evidence type="ECO:0000256" key="1">
    <source>
        <dbReference type="ARBA" id="ARBA00023295"/>
    </source>
</evidence>
<keyword evidence="3" id="KW-0732">Signal</keyword>
<dbReference type="SUPFAM" id="SSF50952">
    <property type="entry name" value="Soluble quinoprotein glucose dehydrogenase"/>
    <property type="match status" value="1"/>
</dbReference>